<dbReference type="Gene3D" id="3.30.565.10">
    <property type="entry name" value="Histidine kinase-like ATPase, C-terminal domain"/>
    <property type="match status" value="1"/>
</dbReference>
<dbReference type="PANTHER" id="PTHR45453:SF1">
    <property type="entry name" value="PHOSPHATE REGULON SENSOR PROTEIN PHOR"/>
    <property type="match status" value="1"/>
</dbReference>
<dbReference type="Gene3D" id="1.10.287.130">
    <property type="match status" value="1"/>
</dbReference>
<evidence type="ECO:0000313" key="10">
    <source>
        <dbReference type="Proteomes" id="UP000290657"/>
    </source>
</evidence>
<dbReference type="SMART" id="SM00387">
    <property type="entry name" value="HATPase_c"/>
    <property type="match status" value="1"/>
</dbReference>
<keyword evidence="4" id="KW-0808">Transferase</keyword>
<dbReference type="OrthoDB" id="9761634at2"/>
<evidence type="ECO:0000256" key="7">
    <source>
        <dbReference type="SAM" id="Phobius"/>
    </source>
</evidence>
<dbReference type="InterPro" id="IPR036097">
    <property type="entry name" value="HisK_dim/P_sf"/>
</dbReference>
<dbReference type="InterPro" id="IPR050351">
    <property type="entry name" value="BphY/WalK/GraS-like"/>
</dbReference>
<evidence type="ECO:0000313" key="9">
    <source>
        <dbReference type="EMBL" id="RXJ59987.1"/>
    </source>
</evidence>
<dbReference type="GO" id="GO:0004721">
    <property type="term" value="F:phosphoprotein phosphatase activity"/>
    <property type="evidence" value="ECO:0007669"/>
    <property type="project" value="TreeGrafter"/>
</dbReference>
<dbReference type="GO" id="GO:0005886">
    <property type="term" value="C:plasma membrane"/>
    <property type="evidence" value="ECO:0007669"/>
    <property type="project" value="TreeGrafter"/>
</dbReference>
<keyword evidence="7" id="KW-0812">Transmembrane</keyword>
<dbReference type="RefSeq" id="WP_128995227.1">
    <property type="nucleotide sequence ID" value="NZ_PDKN01000002.1"/>
</dbReference>
<keyword evidence="6" id="KW-0902">Two-component regulatory system</keyword>
<dbReference type="PANTHER" id="PTHR45453">
    <property type="entry name" value="PHOSPHATE REGULON SENSOR PROTEIN PHOR"/>
    <property type="match status" value="1"/>
</dbReference>
<dbReference type="Proteomes" id="UP000290657">
    <property type="component" value="Unassembled WGS sequence"/>
</dbReference>
<comment type="catalytic activity">
    <reaction evidence="1">
        <text>ATP + protein L-histidine = ADP + protein N-phospho-L-histidine.</text>
        <dbReference type="EC" id="2.7.13.3"/>
    </reaction>
</comment>
<reference evidence="9 10" key="1">
    <citation type="submission" date="2017-10" db="EMBL/GenBank/DDBJ databases">
        <title>Genomics of the genus Arcobacter.</title>
        <authorList>
            <person name="Perez-Cataluna A."/>
            <person name="Figueras M.J."/>
        </authorList>
    </citation>
    <scope>NUCLEOTIDE SEQUENCE [LARGE SCALE GENOMIC DNA]</scope>
    <source>
        <strain evidence="9 10">CECT 8987</strain>
    </source>
</reference>
<accession>A0A4Q0XR98</accession>
<keyword evidence="10" id="KW-1185">Reference proteome</keyword>
<comment type="caution">
    <text evidence="9">The sequence shown here is derived from an EMBL/GenBank/DDBJ whole genome shotgun (WGS) entry which is preliminary data.</text>
</comment>
<evidence type="ECO:0000259" key="8">
    <source>
        <dbReference type="PROSITE" id="PS50109"/>
    </source>
</evidence>
<keyword evidence="7" id="KW-0472">Membrane</keyword>
<dbReference type="SUPFAM" id="SSF55874">
    <property type="entry name" value="ATPase domain of HSP90 chaperone/DNA topoisomerase II/histidine kinase"/>
    <property type="match status" value="1"/>
</dbReference>
<evidence type="ECO:0000256" key="4">
    <source>
        <dbReference type="ARBA" id="ARBA00022679"/>
    </source>
</evidence>
<feature type="transmembrane region" description="Helical" evidence="7">
    <location>
        <begin position="129"/>
        <end position="152"/>
    </location>
</feature>
<dbReference type="InterPro" id="IPR003661">
    <property type="entry name" value="HisK_dim/P_dom"/>
</dbReference>
<keyword evidence="3" id="KW-0597">Phosphoprotein</keyword>
<name>A0A4Q0XR98_9BACT</name>
<evidence type="ECO:0000256" key="2">
    <source>
        <dbReference type="ARBA" id="ARBA00012438"/>
    </source>
</evidence>
<proteinExistence type="predicted"/>
<keyword evidence="7" id="KW-1133">Transmembrane helix</keyword>
<dbReference type="CDD" id="cd00082">
    <property type="entry name" value="HisKA"/>
    <property type="match status" value="1"/>
</dbReference>
<gene>
    <name evidence="9" type="ORF">CRV04_02935</name>
</gene>
<dbReference type="SUPFAM" id="SSF47384">
    <property type="entry name" value="Homodimeric domain of signal transducing histidine kinase"/>
    <property type="match status" value="1"/>
</dbReference>
<dbReference type="SMART" id="SM00388">
    <property type="entry name" value="HisKA"/>
    <property type="match status" value="1"/>
</dbReference>
<dbReference type="GO" id="GO:0000155">
    <property type="term" value="F:phosphorelay sensor kinase activity"/>
    <property type="evidence" value="ECO:0007669"/>
    <property type="project" value="InterPro"/>
</dbReference>
<keyword evidence="5" id="KW-0418">Kinase</keyword>
<evidence type="ECO:0000256" key="6">
    <source>
        <dbReference type="ARBA" id="ARBA00023012"/>
    </source>
</evidence>
<sequence length="374" mass="43899">MLENSRHFILRITLIYSAIFFIFIALPSYFYGQLEIENHITAQQRVLFEHAQKIQRAIYDFSTSKSDTFVVPKSFKYEVMLLDKQDNVIYETSHLENIKQPVSIEFNLAHNRLGASKLIISKNISYQEIYLKIFLLVICVGLFIVISSFLLIQASIEPYKKVNEYLDAFFNDAMHELKTPLGVIQMNLEMLHEKQPHTKELQRSMNATKNLFLVYEDIEYLIKQKSVNYNKEWVDFSYLLSQRLDQFESLTHSKELTLEAHIQKDVQVQINRMHLQRIIDNTVSNAIKYSYKKTTIEINLIQEDQRTLFAVHNIGEVIQDTKRIFNRYYKENSIKGGFGIGLNIVKNICEENNILIDVDSSEELGTSFQYNFLK</sequence>
<dbReference type="EMBL" id="PDKN01000002">
    <property type="protein sequence ID" value="RXJ59987.1"/>
    <property type="molecule type" value="Genomic_DNA"/>
</dbReference>
<dbReference type="EC" id="2.7.13.3" evidence="2"/>
<dbReference type="InterPro" id="IPR003594">
    <property type="entry name" value="HATPase_dom"/>
</dbReference>
<evidence type="ECO:0000256" key="3">
    <source>
        <dbReference type="ARBA" id="ARBA00022553"/>
    </source>
</evidence>
<dbReference type="Pfam" id="PF02518">
    <property type="entry name" value="HATPase_c"/>
    <property type="match status" value="1"/>
</dbReference>
<dbReference type="Pfam" id="PF00512">
    <property type="entry name" value="HisKA"/>
    <property type="match status" value="1"/>
</dbReference>
<feature type="transmembrane region" description="Helical" evidence="7">
    <location>
        <begin position="12"/>
        <end position="31"/>
    </location>
</feature>
<dbReference type="InterPro" id="IPR005467">
    <property type="entry name" value="His_kinase_dom"/>
</dbReference>
<organism evidence="9 10">
    <name type="scientific">Candidatus Marinarcus aquaticus</name>
    <dbReference type="NCBI Taxonomy" id="2044504"/>
    <lineage>
        <taxon>Bacteria</taxon>
        <taxon>Pseudomonadati</taxon>
        <taxon>Campylobacterota</taxon>
        <taxon>Epsilonproteobacteria</taxon>
        <taxon>Campylobacterales</taxon>
        <taxon>Arcobacteraceae</taxon>
        <taxon>Candidatus Marinarcus</taxon>
    </lineage>
</organism>
<dbReference type="GO" id="GO:0016036">
    <property type="term" value="P:cellular response to phosphate starvation"/>
    <property type="evidence" value="ECO:0007669"/>
    <property type="project" value="TreeGrafter"/>
</dbReference>
<dbReference type="PROSITE" id="PS50109">
    <property type="entry name" value="HIS_KIN"/>
    <property type="match status" value="1"/>
</dbReference>
<feature type="domain" description="Histidine kinase" evidence="8">
    <location>
        <begin position="172"/>
        <end position="374"/>
    </location>
</feature>
<protein>
    <recommendedName>
        <fullName evidence="2">histidine kinase</fullName>
        <ecNumber evidence="2">2.7.13.3</ecNumber>
    </recommendedName>
</protein>
<evidence type="ECO:0000256" key="1">
    <source>
        <dbReference type="ARBA" id="ARBA00000085"/>
    </source>
</evidence>
<evidence type="ECO:0000256" key="5">
    <source>
        <dbReference type="ARBA" id="ARBA00022777"/>
    </source>
</evidence>
<dbReference type="AlphaFoldDB" id="A0A4Q0XR98"/>
<dbReference type="InterPro" id="IPR036890">
    <property type="entry name" value="HATPase_C_sf"/>
</dbReference>